<name>L5LWQ7_MYODS</name>
<dbReference type="GO" id="GO:0003351">
    <property type="term" value="P:epithelial cilium movement involved in extracellular fluid movement"/>
    <property type="evidence" value="ECO:0007669"/>
    <property type="project" value="TreeGrafter"/>
</dbReference>
<feature type="region of interest" description="Disordered" evidence="1">
    <location>
        <begin position="101"/>
        <end position="143"/>
    </location>
</feature>
<reference evidence="3" key="1">
    <citation type="journal article" date="2013" name="Science">
        <title>Comparative analysis of bat genomes provides insight into the evolution of flight and immunity.</title>
        <authorList>
            <person name="Zhang G."/>
            <person name="Cowled C."/>
            <person name="Shi Z."/>
            <person name="Huang Z."/>
            <person name="Bishop-Lilly K.A."/>
            <person name="Fang X."/>
            <person name="Wynne J.W."/>
            <person name="Xiong Z."/>
            <person name="Baker M.L."/>
            <person name="Zhao W."/>
            <person name="Tachedjian M."/>
            <person name="Zhu Y."/>
            <person name="Zhou P."/>
            <person name="Jiang X."/>
            <person name="Ng J."/>
            <person name="Yang L."/>
            <person name="Wu L."/>
            <person name="Xiao J."/>
            <person name="Feng Y."/>
            <person name="Chen Y."/>
            <person name="Sun X."/>
            <person name="Zhang Y."/>
            <person name="Marsh G.A."/>
            <person name="Crameri G."/>
            <person name="Broder C.C."/>
            <person name="Frey K.G."/>
            <person name="Wang L.F."/>
            <person name="Wang J."/>
        </authorList>
    </citation>
    <scope>NUCLEOTIDE SEQUENCE [LARGE SCALE GENOMIC DNA]</scope>
</reference>
<feature type="compositionally biased region" description="Polar residues" evidence="1">
    <location>
        <begin position="1659"/>
        <end position="1681"/>
    </location>
</feature>
<accession>L5LWQ7</accession>
<protein>
    <submittedName>
        <fullName evidence="2">Sperm-associated antigen 17</fullName>
    </submittedName>
</protein>
<dbReference type="PANTHER" id="PTHR21963">
    <property type="entry name" value="PF6"/>
    <property type="match status" value="1"/>
</dbReference>
<dbReference type="GO" id="GO:1904158">
    <property type="term" value="P:axonemal central apparatus assembly"/>
    <property type="evidence" value="ECO:0007669"/>
    <property type="project" value="TreeGrafter"/>
</dbReference>
<keyword evidence="3" id="KW-1185">Reference proteome</keyword>
<organism evidence="2 3">
    <name type="scientific">Myotis davidii</name>
    <name type="common">David's myotis</name>
    <dbReference type="NCBI Taxonomy" id="225400"/>
    <lineage>
        <taxon>Eukaryota</taxon>
        <taxon>Metazoa</taxon>
        <taxon>Chordata</taxon>
        <taxon>Craniata</taxon>
        <taxon>Vertebrata</taxon>
        <taxon>Euteleostomi</taxon>
        <taxon>Mammalia</taxon>
        <taxon>Eutheria</taxon>
        <taxon>Laurasiatheria</taxon>
        <taxon>Chiroptera</taxon>
        <taxon>Yangochiroptera</taxon>
        <taxon>Vespertilionidae</taxon>
        <taxon>Myotis</taxon>
    </lineage>
</organism>
<feature type="region of interest" description="Disordered" evidence="1">
    <location>
        <begin position="1651"/>
        <end position="1681"/>
    </location>
</feature>
<dbReference type="GO" id="GO:1990716">
    <property type="term" value="C:axonemal central apparatus"/>
    <property type="evidence" value="ECO:0007669"/>
    <property type="project" value="TreeGrafter"/>
</dbReference>
<dbReference type="GO" id="GO:0005576">
    <property type="term" value="C:extracellular region"/>
    <property type="evidence" value="ECO:0007669"/>
    <property type="project" value="GOC"/>
</dbReference>
<proteinExistence type="predicted"/>
<dbReference type="Proteomes" id="UP000010556">
    <property type="component" value="Unassembled WGS sequence"/>
</dbReference>
<evidence type="ECO:0000256" key="1">
    <source>
        <dbReference type="SAM" id="MobiDB-lite"/>
    </source>
</evidence>
<dbReference type="Pfam" id="PF14874">
    <property type="entry name" value="PapD-like"/>
    <property type="match status" value="1"/>
</dbReference>
<feature type="region of interest" description="Disordered" evidence="1">
    <location>
        <begin position="697"/>
        <end position="745"/>
    </location>
</feature>
<evidence type="ECO:0000313" key="3">
    <source>
        <dbReference type="Proteomes" id="UP000010556"/>
    </source>
</evidence>
<feature type="compositionally biased region" description="Basic and acidic residues" evidence="1">
    <location>
        <begin position="938"/>
        <end position="957"/>
    </location>
</feature>
<feature type="compositionally biased region" description="Basic and acidic residues" evidence="1">
    <location>
        <begin position="101"/>
        <end position="129"/>
    </location>
</feature>
<dbReference type="EMBL" id="KB106585">
    <property type="protein sequence ID" value="ELK30874.1"/>
    <property type="molecule type" value="Genomic_DNA"/>
</dbReference>
<sequence>MSDCSLNLLPIGKGTSPEGSRAARGMSAILGSIPWGVSLSQQADIPRRVLVAAKLIMGNGEKLTLPLIGKLLKFQLLQIKLKDQQRRENEKKAIEDRFKLEKEEGKAKTPKEKKAADAKAAKGKGKDQPEASTTVKKNTQLKRRGEEDGIKVYIDDEPDDGAQHYIIVVGFNNPQLLAIMTELGVPISSVIKISSENYEPLQAHLAAVSQQQEVVLQPEAIEAEKLKKENTIKELDVFWKYLEPILNNEKPETSLFDVARFQYTVRADDFPSDWSDSQMMLELGTSIFESIACLMYDTLDWKRQHQHYLESMQLIKVPHVVSEKPILEATLASEAPQPVAPTPGKKKAQNEELQALPSALASVITTEVDMRYYNDLLNPIPEEFISVPLILHCMLEQVVATEKDLMPPSLVELPPRADGLDHRIAAHIVSILPSLCLTESEKKNLHKIFFPQEESESKAAPRGPLLLNYHDVHAHKKYALKDQKNFDPIQIEQEMQSKLPLWEFLEFPLPPPWNSTKRLATIHELMHFCTNEQTNEIKDEAVTKAGSLEKQPKKMTVEAELEDIQKTQQRSLMDWSYTEHFKPKVLLQVLMDCVWERNFLELVTNSIQDWIIKEEALYQESKMAEEIAKTKAEMELKSSISTKIVSPSKVNSVKKSASNKVMIKTEIPDQEKEKEKEKLTFVLEGSLKAWKEEQDRLAEEERIKEEKKAEKKSKEVGKRRGKEKLEKEESRTVKKKSMLKEKAKEEQIKLSDIPEMMSLQEPQPEIVYPFHGYNMGDIPTQISGTNYYLYPSDGGQIEVEKTTFEKGSTFIKVKVKKDKHNFIIHLKDPKKIVKKEKEVDYSSEDEEEAREGEKNIELEESNAENKAVSKSGSFSATLENGICLSISYYGPSGNAPEEKDPQLEAMLNIPSALLPTVIPVIVPVPQVKGKGKTKVKEKHKESIKEEEHPKEEEKKEEVEPEPVLQETVFVPTFPNLNVSCPNGLLVTFTGQESTDKYVKDEDPTWDIMVRQSYPQRIKHYDFYKTVLPPAEQEASRVITRQGTVVKYMLDGSTQILFADGSVSSSPDSGPVCPPVEMSVTPHSGDLMDSVSQQKSETIPSDIVIPKKGKSHKNQSAVLHKSEIHEPPIEAVHIVTPMETHVGTWFTTTPEGNRIGTKGSKKIADLAPFLSFQATDPVTGTVMTTREDKAIIVEKQDGTRIVDHADGTRITTFYQVYEDNFIRLSDQEINLLAMHLPADEGPQVTATRQVKCMRIESSHYATVITNCEDSRCCATFGDGTSVIAKPQGTYQVLPPNTGCLYIDRDCSAIYCHESSSDIYYPFQNREQLRASTYIMKHTSEVICQVLDPEGNTFEVMADGSVSTRLPEINLEDHLDASPEGYDNLSSAHLHKNHLQIFGEHVPRFFVVYADGSGVELLRDSDIEEYLSLAYGEPTTVVLQEPVQEQPGALSITVLRPFCEASPWLMKKELDTIVPPNLQSRTWETFPPVEKKTPGPPFGTQLWKGLNIEAKQLVSTPAPVVKSPNVLQIRQFIQHEIIKNEVKLKLQISLKDYINHILKKEDELQDMTVKDSRTEEERGNAADLLKLVMACSNSKALEREDSSEEDAHWTSRVDPLPLISFLDPQPKEVVEQEPSDRAFSSKSESSVNIKEFANQKETENLSKSPTGQAMSITTEVQGSDSSRSITQSATWDYPCQLQWEYSSKGTVLPSPGSCTILMAGSRDVMAPEIYVAEVESDLCLPVKIPTQSLLQDVKGQARKEKVKIPHYLRSSKPKSVPLTKAQDPSGGRVRTSSIASAAIKNPHSSPYGFHLLPPSVKFGVLREGHTYETTVKLKNTGVDFCRFRVKQPPPSTGLKVTYKPGPVASGLQVELKVELFAMVSGEDSTKGSTHIFHYIEIMTEHDVLFLPVEANIL</sequence>
<evidence type="ECO:0000313" key="2">
    <source>
        <dbReference type="EMBL" id="ELK30874.1"/>
    </source>
</evidence>
<feature type="region of interest" description="Disordered" evidence="1">
    <location>
        <begin position="929"/>
        <end position="962"/>
    </location>
</feature>
<dbReference type="PANTHER" id="PTHR21963:SF1">
    <property type="entry name" value="SPERM-ASSOCIATED ANTIGEN 17"/>
    <property type="match status" value="1"/>
</dbReference>
<dbReference type="eggNOG" id="ENOG502QSCB">
    <property type="taxonomic scope" value="Eukaryota"/>
</dbReference>
<gene>
    <name evidence="2" type="ORF">MDA_GLEAN10024862</name>
</gene>
<dbReference type="InterPro" id="IPR026173">
    <property type="entry name" value="SPAG17"/>
</dbReference>